<dbReference type="Proteomes" id="UP000053815">
    <property type="component" value="Unassembled WGS sequence"/>
</dbReference>
<dbReference type="FunFam" id="1.10.8.270:FF:000015">
    <property type="entry name" value="GTPase activating protein (Gyp2)"/>
    <property type="match status" value="1"/>
</dbReference>
<dbReference type="InterPro" id="IPR000195">
    <property type="entry name" value="Rab-GAP-TBC_dom"/>
</dbReference>
<dbReference type="Pfam" id="PF00566">
    <property type="entry name" value="RabGAP-TBC"/>
    <property type="match status" value="1"/>
</dbReference>
<dbReference type="GO" id="GO:0005096">
    <property type="term" value="F:GTPase activator activity"/>
    <property type="evidence" value="ECO:0007669"/>
    <property type="project" value="TreeGrafter"/>
</dbReference>
<dbReference type="InterPro" id="IPR035969">
    <property type="entry name" value="Rab-GAP_TBC_sf"/>
</dbReference>
<dbReference type="InterPro" id="IPR011993">
    <property type="entry name" value="PH-like_dom_sf"/>
</dbReference>
<dbReference type="GO" id="GO:0031267">
    <property type="term" value="F:small GTPase binding"/>
    <property type="evidence" value="ECO:0007669"/>
    <property type="project" value="TreeGrafter"/>
</dbReference>
<evidence type="ECO:0000313" key="3">
    <source>
        <dbReference type="Proteomes" id="UP000053815"/>
    </source>
</evidence>
<dbReference type="PANTHER" id="PTHR47219">
    <property type="entry name" value="RAB GTPASE-ACTIVATING PROTEIN 1-LIKE"/>
    <property type="match status" value="1"/>
</dbReference>
<dbReference type="Gene3D" id="1.10.8.270">
    <property type="entry name" value="putative rabgap domain of human tbc1 domain family member 14 like domains"/>
    <property type="match status" value="1"/>
</dbReference>
<evidence type="ECO:0000313" key="2">
    <source>
        <dbReference type="EMBL" id="GAN04350.1"/>
    </source>
</evidence>
<dbReference type="SMART" id="SM00164">
    <property type="entry name" value="TBC"/>
    <property type="match status" value="1"/>
</dbReference>
<dbReference type="InterPro" id="IPR004182">
    <property type="entry name" value="GRAM"/>
</dbReference>
<dbReference type="PANTHER" id="PTHR47219:SF20">
    <property type="entry name" value="TBC1 DOMAIN FAMILY MEMBER 2B"/>
    <property type="match status" value="1"/>
</dbReference>
<dbReference type="Pfam" id="PF02893">
    <property type="entry name" value="GRAM"/>
    <property type="match status" value="2"/>
</dbReference>
<name>A0A0C9LU38_9FUNG</name>
<proteinExistence type="predicted"/>
<dbReference type="SUPFAM" id="SSF47923">
    <property type="entry name" value="Ypt/Rab-GAP domain of gyp1p"/>
    <property type="match status" value="1"/>
</dbReference>
<dbReference type="Gene3D" id="2.30.29.30">
    <property type="entry name" value="Pleckstrin-homology domain (PH domain)/Phosphotyrosine-binding domain (PTB)"/>
    <property type="match status" value="2"/>
</dbReference>
<dbReference type="Gene3D" id="1.10.472.80">
    <property type="entry name" value="Ypt/Rab-GAP domain of gyp1p, domain 3"/>
    <property type="match status" value="1"/>
</dbReference>
<dbReference type="AlphaFoldDB" id="A0A0C9LU38"/>
<dbReference type="STRING" id="91626.A0A0C9LU38"/>
<reference evidence="2" key="1">
    <citation type="submission" date="2014-09" db="EMBL/GenBank/DDBJ databases">
        <title>Draft genome sequence of an oleaginous Mucoromycotina fungus Mucor ambiguus NBRC6742.</title>
        <authorList>
            <person name="Takeda I."/>
            <person name="Yamane N."/>
            <person name="Morita T."/>
            <person name="Tamano K."/>
            <person name="Machida M."/>
            <person name="Baker S."/>
            <person name="Koike H."/>
        </authorList>
    </citation>
    <scope>NUCLEOTIDE SEQUENCE</scope>
    <source>
        <strain evidence="2">NBRC 6742</strain>
    </source>
</reference>
<dbReference type="EMBL" id="DF836350">
    <property type="protein sequence ID" value="GAN04350.1"/>
    <property type="molecule type" value="Genomic_DNA"/>
</dbReference>
<protein>
    <recommendedName>
        <fullName evidence="1">Rab-GAP TBC domain-containing protein</fullName>
    </recommendedName>
</protein>
<gene>
    <name evidence="2" type="ORF">MAM1_0061d03810</name>
</gene>
<sequence>MTEFHAVTAGVPQNVFTLPTPTDITLTPFWTTILQKDNFLLQRSSSPGNHLFRNLVSTIANVFDTKLPPFRILFQREVNTMCLQIAVGETEKAINAAWFWIEKNMMPELETIDHPLDRERWVSEKINMIVTEIESGTDELSSDENVRNASRTFRQIFDIPHSERFVSYYSCAYKSRQGWLYISENFIGFHSYILGVETKELIELKEIQEIKKEKSKGIFDDSLRLITKDKQEYYLSNMFKRDEVYDVLVQLTGQAMQRWLKNAGGDAPGQSTDAAFTAAELSSKRSIQQTHRLLADGSKSPHHQLVSPLKQDLATQKRNNNYCSRFRLPADQYLISGLDATYSKDAAADRDPHFLSQVPPGVVHLIGRVYLSQTFLTFESEERLPAPQHNLPVCKAVFPLYTIKRVERLNKGAYTSGVAITTCHRMEHDFFLHAEKNACEQFCETLKDLLLKQIPLFKKVKPFMATCESEQIFQTDSLIDTRVHIGGLGLEFGYAENSKKSKDRSKTKLWKLYFQENGRNLTMIKLPTFGKLVRVGLPNSLRGEIWEASSGAMYLRFANQGLYQETLDKYKDQKSTSTEEIEKDLNRSLPEYPGYQSPEGINRLRRVLTAYAWSNPELGYCQAMNIVVSALLIYTTEEQAFWILHILVDRFFPGYYSTNMYGALLDQITFEQLVEKTMPILWNHFKRTNVELSVACLPWFLSLYINSMPLEFAVRVLDILFMEGPRILFQIG</sequence>
<dbReference type="OrthoDB" id="17687at2759"/>
<evidence type="ECO:0000259" key="1">
    <source>
        <dbReference type="PROSITE" id="PS50086"/>
    </source>
</evidence>
<feature type="domain" description="Rab-GAP TBC" evidence="1">
    <location>
        <begin position="536"/>
        <end position="724"/>
    </location>
</feature>
<dbReference type="InterPro" id="IPR050302">
    <property type="entry name" value="Rab_GAP_TBC_domain"/>
</dbReference>
<organism evidence="2">
    <name type="scientific">Mucor ambiguus</name>
    <dbReference type="NCBI Taxonomy" id="91626"/>
    <lineage>
        <taxon>Eukaryota</taxon>
        <taxon>Fungi</taxon>
        <taxon>Fungi incertae sedis</taxon>
        <taxon>Mucoromycota</taxon>
        <taxon>Mucoromycotina</taxon>
        <taxon>Mucoromycetes</taxon>
        <taxon>Mucorales</taxon>
        <taxon>Mucorineae</taxon>
        <taxon>Mucoraceae</taxon>
        <taxon>Mucor</taxon>
    </lineage>
</organism>
<dbReference type="PROSITE" id="PS50086">
    <property type="entry name" value="TBC_RABGAP"/>
    <property type="match status" value="1"/>
</dbReference>
<dbReference type="SMART" id="SM00568">
    <property type="entry name" value="GRAM"/>
    <property type="match status" value="2"/>
</dbReference>
<accession>A0A0C9LU38</accession>
<keyword evidence="3" id="KW-1185">Reference proteome</keyword>